<dbReference type="OMA" id="IGFGHEL"/>
<dbReference type="Gene3D" id="3.40.50.10420">
    <property type="entry name" value="NagB/RpiA/CoA transferase-like"/>
    <property type="match status" value="1"/>
</dbReference>
<dbReference type="InterPro" id="IPR037171">
    <property type="entry name" value="NagB/RpiA_transferase-like"/>
</dbReference>
<keyword evidence="2" id="KW-1185">Reference proteome</keyword>
<dbReference type="InterPro" id="IPR024185">
    <property type="entry name" value="FTHF_cligase-like_sf"/>
</dbReference>
<evidence type="ECO:0008006" key="3">
    <source>
        <dbReference type="Google" id="ProtNLM"/>
    </source>
</evidence>
<dbReference type="EMBL" id="LDAU01000212">
    <property type="protein sequence ID" value="KRW99481.1"/>
    <property type="molecule type" value="Genomic_DNA"/>
</dbReference>
<dbReference type="OrthoDB" id="2015992at2759"/>
<reference evidence="1 2" key="1">
    <citation type="journal article" date="2015" name="Sci. Rep.">
        <title>Genome of the facultative scuticociliatosis pathogen Pseudocohnilembus persalinus provides insight into its virulence through horizontal gene transfer.</title>
        <authorList>
            <person name="Xiong J."/>
            <person name="Wang G."/>
            <person name="Cheng J."/>
            <person name="Tian M."/>
            <person name="Pan X."/>
            <person name="Warren A."/>
            <person name="Jiang C."/>
            <person name="Yuan D."/>
            <person name="Miao W."/>
        </authorList>
    </citation>
    <scope>NUCLEOTIDE SEQUENCE [LARGE SCALE GENOMIC DNA]</scope>
    <source>
        <strain evidence="1">36N120E</strain>
    </source>
</reference>
<dbReference type="GO" id="GO:0009396">
    <property type="term" value="P:folic acid-containing compound biosynthetic process"/>
    <property type="evidence" value="ECO:0007669"/>
    <property type="project" value="TreeGrafter"/>
</dbReference>
<name>A0A0V0QB79_PSEPJ</name>
<dbReference type="Proteomes" id="UP000054937">
    <property type="component" value="Unassembled WGS sequence"/>
</dbReference>
<sequence>MKLQKTAIRKALKLKRDEFIKSHEHNKEKIYHQVSKNLLEIIKQNFLLKREFNNNILHLNIAGFSPIRSEIDCFTIFDYLDSHINDHNDINDENKINQQQFQQIQKQIKLEYSLPCHEPKRSPLIFRKFKTKEDLDQGHFGVYIPKTEQEIVIPDLILVPFLGFDQNLIRIGYGGGYYDTTFNTICDNQYQNHIENKYQVQVSQKNQNLIQNKQLDFQQKQQEQNIISNQNETKKYNENQLQNRPLFVGVGFEIQNFQDFLPTDEFDRALDYILTEQKIHK</sequence>
<dbReference type="InterPro" id="IPR002698">
    <property type="entry name" value="FTHF_cligase"/>
</dbReference>
<dbReference type="SUPFAM" id="SSF100950">
    <property type="entry name" value="NagB/RpiA/CoA transferase-like"/>
    <property type="match status" value="1"/>
</dbReference>
<dbReference type="PANTHER" id="PTHR23407:SF11">
    <property type="entry name" value="CHROMOSOME UNDETERMINED SCAFFOLD_24, WHOLE GENOME SHOTGUN SEQUENCE"/>
    <property type="match status" value="1"/>
</dbReference>
<dbReference type="InParanoid" id="A0A0V0QB79"/>
<proteinExistence type="predicted"/>
<gene>
    <name evidence="1" type="ORF">PPERSA_07966</name>
</gene>
<dbReference type="Pfam" id="PF01812">
    <property type="entry name" value="5-FTHF_cyc-lig"/>
    <property type="match status" value="1"/>
</dbReference>
<evidence type="ECO:0000313" key="1">
    <source>
        <dbReference type="EMBL" id="KRW99481.1"/>
    </source>
</evidence>
<comment type="caution">
    <text evidence="1">The sequence shown here is derived from an EMBL/GenBank/DDBJ whole genome shotgun (WGS) entry which is preliminary data.</text>
</comment>
<organism evidence="1 2">
    <name type="scientific">Pseudocohnilembus persalinus</name>
    <name type="common">Ciliate</name>
    <dbReference type="NCBI Taxonomy" id="266149"/>
    <lineage>
        <taxon>Eukaryota</taxon>
        <taxon>Sar</taxon>
        <taxon>Alveolata</taxon>
        <taxon>Ciliophora</taxon>
        <taxon>Intramacronucleata</taxon>
        <taxon>Oligohymenophorea</taxon>
        <taxon>Scuticociliatia</taxon>
        <taxon>Philasterida</taxon>
        <taxon>Pseudocohnilembidae</taxon>
        <taxon>Pseudocohnilembus</taxon>
    </lineage>
</organism>
<dbReference type="GO" id="GO:0030272">
    <property type="term" value="F:5-formyltetrahydrofolate cyclo-ligase activity"/>
    <property type="evidence" value="ECO:0007669"/>
    <property type="project" value="TreeGrafter"/>
</dbReference>
<dbReference type="PANTHER" id="PTHR23407">
    <property type="entry name" value="ATPASE INHIBITOR/5-FORMYLTETRAHYDROFOLATE CYCLO-LIGASE"/>
    <property type="match status" value="1"/>
</dbReference>
<evidence type="ECO:0000313" key="2">
    <source>
        <dbReference type="Proteomes" id="UP000054937"/>
    </source>
</evidence>
<dbReference type="AlphaFoldDB" id="A0A0V0QB79"/>
<dbReference type="GO" id="GO:0035999">
    <property type="term" value="P:tetrahydrofolate interconversion"/>
    <property type="evidence" value="ECO:0007669"/>
    <property type="project" value="TreeGrafter"/>
</dbReference>
<protein>
    <recommendedName>
        <fullName evidence="3">5-formyltetrahydrofolate cyclo-ligase</fullName>
    </recommendedName>
</protein>
<accession>A0A0V0QB79</accession>